<protein>
    <submittedName>
        <fullName evidence="1">Uncharacterized protein</fullName>
    </submittedName>
</protein>
<dbReference type="AlphaFoldDB" id="A0AAW2GAI8"/>
<comment type="caution">
    <text evidence="1">The sequence shown here is derived from an EMBL/GenBank/DDBJ whole genome shotgun (WGS) entry which is preliminary data.</text>
</comment>
<proteinExistence type="predicted"/>
<organism evidence="1 2">
    <name type="scientific">Cardiocondyla obscurior</name>
    <dbReference type="NCBI Taxonomy" id="286306"/>
    <lineage>
        <taxon>Eukaryota</taxon>
        <taxon>Metazoa</taxon>
        <taxon>Ecdysozoa</taxon>
        <taxon>Arthropoda</taxon>
        <taxon>Hexapoda</taxon>
        <taxon>Insecta</taxon>
        <taxon>Pterygota</taxon>
        <taxon>Neoptera</taxon>
        <taxon>Endopterygota</taxon>
        <taxon>Hymenoptera</taxon>
        <taxon>Apocrita</taxon>
        <taxon>Aculeata</taxon>
        <taxon>Formicoidea</taxon>
        <taxon>Formicidae</taxon>
        <taxon>Myrmicinae</taxon>
        <taxon>Cardiocondyla</taxon>
    </lineage>
</organism>
<keyword evidence="2" id="KW-1185">Reference proteome</keyword>
<dbReference type="EMBL" id="JADYXP020000005">
    <property type="protein sequence ID" value="KAL0124352.1"/>
    <property type="molecule type" value="Genomic_DNA"/>
</dbReference>
<accession>A0AAW2GAI8</accession>
<evidence type="ECO:0000313" key="2">
    <source>
        <dbReference type="Proteomes" id="UP001430953"/>
    </source>
</evidence>
<name>A0AAW2GAI8_9HYME</name>
<dbReference type="Proteomes" id="UP001430953">
    <property type="component" value="Unassembled WGS sequence"/>
</dbReference>
<reference evidence="1 2" key="1">
    <citation type="submission" date="2023-03" db="EMBL/GenBank/DDBJ databases">
        <title>High recombination rates correlate with genetic variation in Cardiocondyla obscurior ants.</title>
        <authorList>
            <person name="Errbii M."/>
        </authorList>
    </citation>
    <scope>NUCLEOTIDE SEQUENCE [LARGE SCALE GENOMIC DNA]</scope>
    <source>
        <strain evidence="1">Alpha-2009</strain>
        <tissue evidence="1">Whole body</tissue>
    </source>
</reference>
<gene>
    <name evidence="1" type="ORF">PUN28_006288</name>
</gene>
<evidence type="ECO:0000313" key="1">
    <source>
        <dbReference type="EMBL" id="KAL0124352.1"/>
    </source>
</evidence>
<sequence length="957" mass="113214">MSDLFSNKIQMLLLKKEKEYGQLKFISTRATEETSLFIDKLLDDVECIAKEFYMYNTKVFYHNDDNYDAYDIPMQIIHNFNYLVSNTSFSSQYLLAEDMKIGHIVDVCPSLSPYLFIQIILHIKCEDLLIESLVHYPLDLCVEILEITIRCINDMESLQNRRFVFFLISKLYYKCMWLHQGTLSKHDIAELSCQLVAHFQALLELINTKFVASNLSKQEKYVQHGILLKYLLRCIKTCMLYKRKNHQIIYDMLHPFKITYGNPFNGTDYFCKLPYDKTQSIVETLDQELITLLQDHIKQVDCFEFMEWAEVDDEENVLISLQRAFIIECHCFMEFMKQDEYLLTNEDLLQYLRQLVGSSNSEESILTLEELCNSIINGKLDKETGVRDLIRRYKQWDESTLNFISKNTTLFSKIELGVIFEYLHYIFMNVNNYEEKHRAYLLVLDILIQEELSTMYFLVLHYTIRHFHDNRLVCLFKSELFRKFIESNHINMSNEEKLRVILIFIMLNPKEVLTTVVRVAIGSTDIKYRNIILSRFELIYLHAFFTSKLNDQNDILSYLLKDAWLHDHSTWNYKQFEYFMSDTLANEVITLDNLLNNVYIPWLTSDVFNYSNLLSVLIHMYSVLRKMCKAKTRYKTNYVFLIVQLIKKMSTIRRCNPRCLRNIVNDLLDRATMILNLLFATNVTDLNDHDKIIKINNIVEPIDQVLLMPRSQTMLRGTVHDVIQNYERRCLTVYQKYRADSHNKSELHDYVHSFKLDKRALLRHMMLHATEEEYKNFAIEITMASWAYFGWKNEMTAYKNVLHITTEAMKLALMFTNTFPKDTFVSLLRSLVQFCQLLLCLKRGRRDLLTNSNIIHILLETLSSLKDIVSETQHGKAYCNMLESINDLDNPDPEIEYYCLLISDLIEVHFVESEEIEDEASNKLKNGSLSHSISNREIIDMLKAYEFVCKCINTIFF</sequence>